<evidence type="ECO:0000313" key="1">
    <source>
        <dbReference type="EMBL" id="KKM68699.1"/>
    </source>
</evidence>
<protein>
    <submittedName>
        <fullName evidence="1">Uncharacterized protein</fullName>
    </submittedName>
</protein>
<proteinExistence type="predicted"/>
<name>A0A0F9JFT4_9ZZZZ</name>
<comment type="caution">
    <text evidence="1">The sequence shown here is derived from an EMBL/GenBank/DDBJ whole genome shotgun (WGS) entry which is preliminary data.</text>
</comment>
<sequence>MVLSLLDDKQSGFNFDTGVYIDPFDTGEFGLDLAPEETPTSAFNMETGEYIDPFGGFDISSRPSDAPDEPDFNVKWSEQDPAIQEKDINEFVQGRKSFGPRQDQILEELWLQHGDTAKVAAELKKAYATNPAEEPEIERAWWEFPKLFAKGVAHGTVGLAESANTALQWIGNRVNSDALASVGEEGYEYWSKYNEENFGMPKDLQGKNIWDNPDLLSNGAFWFYNVGEMVPSLTAALIPGTAVAKGVQAILKGRKILKIGSKVIPLTVKNTERLMQLAGAVTGGIVGGGLEATHTYQGVLKKGGSEVEAANAAMFMAVGAGFLNGIGSYAVLRTAGKAFAERIAKFVGAGAIEGFTEGLEEPVEVLSEALAKKIATGSLPKDLDELLIQSLKDGLTVAPIAAITGVGGAVISHELE</sequence>
<gene>
    <name evidence="1" type="ORF">LCGC14_1458240</name>
</gene>
<feature type="non-terminal residue" evidence="1">
    <location>
        <position position="416"/>
    </location>
</feature>
<dbReference type="EMBL" id="LAZR01010122">
    <property type="protein sequence ID" value="KKM68699.1"/>
    <property type="molecule type" value="Genomic_DNA"/>
</dbReference>
<reference evidence="1" key="1">
    <citation type="journal article" date="2015" name="Nature">
        <title>Complex archaea that bridge the gap between prokaryotes and eukaryotes.</title>
        <authorList>
            <person name="Spang A."/>
            <person name="Saw J.H."/>
            <person name="Jorgensen S.L."/>
            <person name="Zaremba-Niedzwiedzka K."/>
            <person name="Martijn J."/>
            <person name="Lind A.E."/>
            <person name="van Eijk R."/>
            <person name="Schleper C."/>
            <person name="Guy L."/>
            <person name="Ettema T.J."/>
        </authorList>
    </citation>
    <scope>NUCLEOTIDE SEQUENCE</scope>
</reference>
<organism evidence="1">
    <name type="scientific">marine sediment metagenome</name>
    <dbReference type="NCBI Taxonomy" id="412755"/>
    <lineage>
        <taxon>unclassified sequences</taxon>
        <taxon>metagenomes</taxon>
        <taxon>ecological metagenomes</taxon>
    </lineage>
</organism>
<accession>A0A0F9JFT4</accession>
<dbReference type="AlphaFoldDB" id="A0A0F9JFT4"/>